<feature type="region of interest" description="Disordered" evidence="1">
    <location>
        <begin position="591"/>
        <end position="614"/>
    </location>
</feature>
<feature type="region of interest" description="Disordered" evidence="1">
    <location>
        <begin position="1"/>
        <end position="25"/>
    </location>
</feature>
<accession>A0A078AFL8</accession>
<feature type="compositionally biased region" description="Polar residues" evidence="1">
    <location>
        <begin position="591"/>
        <end position="609"/>
    </location>
</feature>
<evidence type="ECO:0000313" key="3">
    <source>
        <dbReference type="Proteomes" id="UP000039865"/>
    </source>
</evidence>
<dbReference type="Proteomes" id="UP000039865">
    <property type="component" value="Unassembled WGS sequence"/>
</dbReference>
<feature type="region of interest" description="Disordered" evidence="1">
    <location>
        <begin position="927"/>
        <end position="959"/>
    </location>
</feature>
<gene>
    <name evidence="2" type="primary">Contig16159.g17222</name>
    <name evidence="2" type="ORF">STYLEM_10042</name>
</gene>
<name>A0A078AFL8_STYLE</name>
<organism evidence="2 3">
    <name type="scientific">Stylonychia lemnae</name>
    <name type="common">Ciliate</name>
    <dbReference type="NCBI Taxonomy" id="5949"/>
    <lineage>
        <taxon>Eukaryota</taxon>
        <taxon>Sar</taxon>
        <taxon>Alveolata</taxon>
        <taxon>Ciliophora</taxon>
        <taxon>Intramacronucleata</taxon>
        <taxon>Spirotrichea</taxon>
        <taxon>Stichotrichia</taxon>
        <taxon>Sporadotrichida</taxon>
        <taxon>Oxytrichidae</taxon>
        <taxon>Stylonychinae</taxon>
        <taxon>Stylonychia</taxon>
    </lineage>
</organism>
<sequence>MNINEYLGHPPQHHPHQQQPHTQSDFRQHLPIQQISEHDYVTRSDMAQVIVTIIQHYERRIQQLEQGYEVIIQQLKINQDQINHNTQANLRDITSPTILTDHSQQNSLQQTAPTSHNQQENTHSNNIHINLTHNQITTNNTNTGNVLQPNSSLINQSNTQPQQRNQESASTKPSEILSTENSESSLSQPIVTAAAGHQTNKQLKSYSQNKPRQIESSCNQIIDEINSIISTSKPSTTKAQQQPIKFQNKIVNNNNNISLDNTLHGQSCIIYNDSISIPTSTKYKQGSVAALQSLVNTNANDKNLKIHNFSEIKNKISMFNIQQFQSPSMTSNLNKIQQSPDQENTNDKSQANGQYQSSPDSLMAVTETQTQKDLVQVESNYKQSKQMISICTQDYNITELQSPAQDLPQKQNIVQQNKKKHSKSLNHGQQLQKPEKNKTQNETMGCQNISLSILMEEDSNSQQVLETKTKNTHSTSNLRDQRSTNGVLQILNHNVSSNHAVKKPILDKQRSTASLGNKIQATLNQTILQQTHKQSKSSSQNNKKAKVQVQSKAHCMIQKHQKSVNKTQNLQQSKLQTKVDLQKQLEHLQSQSNVSIQQDKNMRNLNSSADSKENKAIKAHKKQIQSMVKKQIISRTLATVGSTSQCQTAKQSETSSSSIAKILMPQFTNEKLLKIRTPLSQSRTKNSAYNPSMDGSKSLCSDLQLSTKKEQQYRSEQSNLDTILIELPVEKNALSQNRTFDSSNNITKEELLTMRDLEAIQQNQQTKVDEIDNQIDLAISREELKVKEGPITIQSKKISSQNSILGQSAFNLNADCEQSIIHSGSMTTREKSGPIQVGYLDKHTILVKKRAPASRLQGTQAESRLSNLVQTIQKYKNEQSSNEPRSLSREESMANMYFKLDNCKEEEQLDLLDRKLQQLSLDSQQLRKSKILPGSSSNHTSISSIHSEKQRSKKDEDQCDNSVVIDNVELSSSVIKINNGNQVQQSNEDNSLLVIQNESMHSQNYKRDSQSSTQKSRNLQQYQEYFSFSNVEKENLMKTTQENGNSQTSVSICKDSKKFDTQEYCKLERSDTMIKLTVQSDKQSQEQQIEEEEQDETIAFKTCFKDLTGDVLDIISEFLPNHDQIIPPIFTLTNSTILANYCNYKKENFAIQNEILVDQIAELKKELFDYFDQKLFKMSKGLSIIYFSNINSKEWVILEEMCKERALSKDDLTLLKVYMLLLGIKPKQTNPELQEQLNKLINEHKNRLNQIFNPELHFTFGPQILCQVGSLLQNFSLEHYIINYQKTQQSQIKKIRTLQILAQIIYEALQFCKIVPNRIESDIRELERVIDIYTNQQERLDRMIKIKDDE</sequence>
<feature type="region of interest" description="Disordered" evidence="1">
    <location>
        <begin position="403"/>
        <end position="441"/>
    </location>
</feature>
<feature type="region of interest" description="Disordered" evidence="1">
    <location>
        <begin position="529"/>
        <end position="553"/>
    </location>
</feature>
<feature type="compositionally biased region" description="Polar residues" evidence="1">
    <location>
        <begin position="146"/>
        <end position="187"/>
    </location>
</feature>
<feature type="compositionally biased region" description="Low complexity" evidence="1">
    <location>
        <begin position="935"/>
        <end position="945"/>
    </location>
</feature>
<evidence type="ECO:0000313" key="2">
    <source>
        <dbReference type="EMBL" id="CDW81034.1"/>
    </source>
</evidence>
<feature type="region of interest" description="Disordered" evidence="1">
    <location>
        <begin position="329"/>
        <end position="362"/>
    </location>
</feature>
<evidence type="ECO:0000256" key="1">
    <source>
        <dbReference type="SAM" id="MobiDB-lite"/>
    </source>
</evidence>
<proteinExistence type="predicted"/>
<dbReference type="InParanoid" id="A0A078AFL8"/>
<feature type="compositionally biased region" description="Basic and acidic residues" evidence="1">
    <location>
        <begin position="946"/>
        <end position="956"/>
    </location>
</feature>
<dbReference type="EMBL" id="CCKQ01009548">
    <property type="protein sequence ID" value="CDW81034.1"/>
    <property type="molecule type" value="Genomic_DNA"/>
</dbReference>
<feature type="region of interest" description="Disordered" evidence="1">
    <location>
        <begin position="464"/>
        <end position="484"/>
    </location>
</feature>
<reference evidence="2 3" key="1">
    <citation type="submission" date="2014-06" db="EMBL/GenBank/DDBJ databases">
        <authorList>
            <person name="Swart Estienne"/>
        </authorList>
    </citation>
    <scope>NUCLEOTIDE SEQUENCE [LARGE SCALE GENOMIC DNA]</scope>
    <source>
        <strain evidence="2 3">130c</strain>
    </source>
</reference>
<feature type="region of interest" description="Disordered" evidence="1">
    <location>
        <begin position="102"/>
        <end position="122"/>
    </location>
</feature>
<keyword evidence="3" id="KW-1185">Reference proteome</keyword>
<feature type="compositionally biased region" description="Low complexity" evidence="1">
    <location>
        <begin position="136"/>
        <end position="145"/>
    </location>
</feature>
<feature type="region of interest" description="Disordered" evidence="1">
    <location>
        <begin position="136"/>
        <end position="187"/>
    </location>
</feature>
<protein>
    <submittedName>
        <fullName evidence="2">Uncharacterized protein</fullName>
    </submittedName>
</protein>